<evidence type="ECO:0000313" key="3">
    <source>
        <dbReference type="EMBL" id="KFE59557.1"/>
    </source>
</evidence>
<dbReference type="PATRIC" id="fig|394096.3.peg.8866"/>
<gene>
    <name evidence="3" type="ORF">DB31_6149</name>
</gene>
<dbReference type="InterPro" id="IPR036078">
    <property type="entry name" value="Spo11/TopoVI_A_sf"/>
</dbReference>
<dbReference type="AlphaFoldDB" id="A0A085VVU4"/>
<dbReference type="OrthoDB" id="7061802at2"/>
<dbReference type="SUPFAM" id="SSF56726">
    <property type="entry name" value="DNA topoisomerase IV, alpha subunit"/>
    <property type="match status" value="1"/>
</dbReference>
<comment type="caution">
    <text evidence="3">The sequence shown here is derived from an EMBL/GenBank/DDBJ whole genome shotgun (WGS) entry which is preliminary data.</text>
</comment>
<evidence type="ECO:0000256" key="2">
    <source>
        <dbReference type="SAM" id="Phobius"/>
    </source>
</evidence>
<sequence>MICIRCQHDSKYPERKDTHTCPNCGGRFAFEPRENDPFTDMAFQKAIDKVSAGGQVKWGVEHLYYELCRKPRIANAKVALLVMLLFIGFFMGFVVGRAAPAVLIVYIPALLLLLYMIAANMGTKVLPRGDFERMWDLWGSVHGKPKGVIARKPQDDKPARAPDPDIGDYSFDRAVICDRARTVDLLLANNFHFENNCAVLSMGGYPQQAFETVRRMLRRNPRLEVYTLHDITPEGCRMAHRLANDPAWFKGLGIRIVDVGLRPVHASPFHKLFEKSAQEVPSGGGISPDEAKWLSQHRLELAVIRPEQIVKRLFRAMSQSQQAARAATPLLGGRGATGRVAGSAAGVAAGAAVLLPAAAMAGRQDGQELARQKKQAADQSSSGGGDGGGGGGDSTWEVDTDSFSSDADVSDGGADSFG</sequence>
<organism evidence="3 4">
    <name type="scientific">Hyalangium minutum</name>
    <dbReference type="NCBI Taxonomy" id="394096"/>
    <lineage>
        <taxon>Bacteria</taxon>
        <taxon>Pseudomonadati</taxon>
        <taxon>Myxococcota</taxon>
        <taxon>Myxococcia</taxon>
        <taxon>Myxococcales</taxon>
        <taxon>Cystobacterineae</taxon>
        <taxon>Archangiaceae</taxon>
        <taxon>Hyalangium</taxon>
    </lineage>
</organism>
<feature type="transmembrane region" description="Helical" evidence="2">
    <location>
        <begin position="101"/>
        <end position="118"/>
    </location>
</feature>
<evidence type="ECO:0000256" key="1">
    <source>
        <dbReference type="SAM" id="MobiDB-lite"/>
    </source>
</evidence>
<feature type="region of interest" description="Disordered" evidence="1">
    <location>
        <begin position="365"/>
        <end position="418"/>
    </location>
</feature>
<proteinExistence type="predicted"/>
<keyword evidence="2" id="KW-0472">Membrane</keyword>
<protein>
    <submittedName>
        <fullName evidence="3">Uncharacterized protein</fullName>
    </submittedName>
</protein>
<accession>A0A085VVU4</accession>
<dbReference type="STRING" id="394096.DB31_6149"/>
<feature type="transmembrane region" description="Helical" evidence="2">
    <location>
        <begin position="78"/>
        <end position="95"/>
    </location>
</feature>
<name>A0A085VVU4_9BACT</name>
<evidence type="ECO:0000313" key="4">
    <source>
        <dbReference type="Proteomes" id="UP000028725"/>
    </source>
</evidence>
<dbReference type="Proteomes" id="UP000028725">
    <property type="component" value="Unassembled WGS sequence"/>
</dbReference>
<feature type="compositionally biased region" description="Gly residues" evidence="1">
    <location>
        <begin position="382"/>
        <end position="393"/>
    </location>
</feature>
<keyword evidence="2" id="KW-1133">Transmembrane helix</keyword>
<keyword evidence="4" id="KW-1185">Reference proteome</keyword>
<keyword evidence="2" id="KW-0812">Transmembrane</keyword>
<dbReference type="EMBL" id="JMCB01000033">
    <property type="protein sequence ID" value="KFE59557.1"/>
    <property type="molecule type" value="Genomic_DNA"/>
</dbReference>
<dbReference type="RefSeq" id="WP_052420707.1">
    <property type="nucleotide sequence ID" value="NZ_JMCB01000033.1"/>
</dbReference>
<dbReference type="Gene3D" id="3.40.1360.10">
    <property type="match status" value="1"/>
</dbReference>
<reference evidence="3 4" key="1">
    <citation type="submission" date="2014-04" db="EMBL/GenBank/DDBJ databases">
        <title>Genome assembly of Hyalangium minutum DSM 14724.</title>
        <authorList>
            <person name="Sharma G."/>
            <person name="Subramanian S."/>
        </authorList>
    </citation>
    <scope>NUCLEOTIDE SEQUENCE [LARGE SCALE GENOMIC DNA]</scope>
    <source>
        <strain evidence="3 4">DSM 14724</strain>
    </source>
</reference>
<feature type="compositionally biased region" description="Low complexity" evidence="1">
    <location>
        <begin position="401"/>
        <end position="418"/>
    </location>
</feature>
<dbReference type="GO" id="GO:0005694">
    <property type="term" value="C:chromosome"/>
    <property type="evidence" value="ECO:0007669"/>
    <property type="project" value="InterPro"/>
</dbReference>
<dbReference type="GO" id="GO:0003677">
    <property type="term" value="F:DNA binding"/>
    <property type="evidence" value="ECO:0007669"/>
    <property type="project" value="InterPro"/>
</dbReference>